<evidence type="ECO:0000313" key="1">
    <source>
        <dbReference type="EMBL" id="CAK0876936.1"/>
    </source>
</evidence>
<accession>A0ABN9VV19</accession>
<dbReference type="InterPro" id="IPR015797">
    <property type="entry name" value="NUDIX_hydrolase-like_dom_sf"/>
</dbReference>
<dbReference type="SUPFAM" id="SSF55811">
    <property type="entry name" value="Nudix"/>
    <property type="match status" value="1"/>
</dbReference>
<keyword evidence="2" id="KW-1185">Reference proteome</keyword>
<protein>
    <recommendedName>
        <fullName evidence="3">Ribosomal protein L46 N-terminal domain-containing protein</fullName>
    </recommendedName>
</protein>
<gene>
    <name evidence="1" type="ORF">PCOR1329_LOCUS61124</name>
</gene>
<dbReference type="Proteomes" id="UP001189429">
    <property type="component" value="Unassembled WGS sequence"/>
</dbReference>
<evidence type="ECO:0008006" key="3">
    <source>
        <dbReference type="Google" id="ProtNLM"/>
    </source>
</evidence>
<dbReference type="EMBL" id="CAUYUJ010017682">
    <property type="protein sequence ID" value="CAK0876936.1"/>
    <property type="molecule type" value="Genomic_DNA"/>
</dbReference>
<dbReference type="InterPro" id="IPR040008">
    <property type="entry name" value="Ribosomal_mL46"/>
</dbReference>
<dbReference type="Gene3D" id="3.90.79.10">
    <property type="entry name" value="Nucleoside Triphosphate Pyrophosphohydrolase"/>
    <property type="match status" value="1"/>
</dbReference>
<dbReference type="PANTHER" id="PTHR13124">
    <property type="entry name" value="39S RIBOSOMAL PROTEIN L46, MITOCHONDRIAL PRECURSOR-RELATED"/>
    <property type="match status" value="1"/>
</dbReference>
<name>A0ABN9VV19_9DINO</name>
<comment type="caution">
    <text evidence="1">The sequence shown here is derived from an EMBL/GenBank/DDBJ whole genome shotgun (WGS) entry which is preliminary data.</text>
</comment>
<reference evidence="1" key="1">
    <citation type="submission" date="2023-10" db="EMBL/GenBank/DDBJ databases">
        <authorList>
            <person name="Chen Y."/>
            <person name="Shah S."/>
            <person name="Dougan E. K."/>
            <person name="Thang M."/>
            <person name="Chan C."/>
        </authorList>
    </citation>
    <scope>NUCLEOTIDE SEQUENCE [LARGE SCALE GENOMIC DNA]</scope>
</reference>
<dbReference type="PANTHER" id="PTHR13124:SF12">
    <property type="entry name" value="LARGE RIBOSOMAL SUBUNIT PROTEIN ML46"/>
    <property type="match status" value="1"/>
</dbReference>
<evidence type="ECO:0000313" key="2">
    <source>
        <dbReference type="Proteomes" id="UP001189429"/>
    </source>
</evidence>
<proteinExistence type="predicted"/>
<sequence length="100" mass="11255">MRETLARLCDRQLGPGLDPYVVGACPFAHRKRRGGQHPGIEGRKVFYYRARHVPGRDLLPPSDSPVSDWAWLSRGELPSHLEEGEWRAVRSGIPLDLVGE</sequence>
<organism evidence="1 2">
    <name type="scientific">Prorocentrum cordatum</name>
    <dbReference type="NCBI Taxonomy" id="2364126"/>
    <lineage>
        <taxon>Eukaryota</taxon>
        <taxon>Sar</taxon>
        <taxon>Alveolata</taxon>
        <taxon>Dinophyceae</taxon>
        <taxon>Prorocentrales</taxon>
        <taxon>Prorocentraceae</taxon>
        <taxon>Prorocentrum</taxon>
    </lineage>
</organism>